<dbReference type="GO" id="GO:0016757">
    <property type="term" value="F:glycosyltransferase activity"/>
    <property type="evidence" value="ECO:0007669"/>
    <property type="project" value="UniProtKB-KW"/>
</dbReference>
<dbReference type="Proteomes" id="UP000275256">
    <property type="component" value="Unassembled WGS sequence"/>
</dbReference>
<dbReference type="InterPro" id="IPR012341">
    <property type="entry name" value="6hp_glycosidase-like_sf"/>
</dbReference>
<dbReference type="InterPro" id="IPR037018">
    <property type="entry name" value="GH65_N"/>
</dbReference>
<dbReference type="Gene3D" id="2.60.420.10">
    <property type="entry name" value="Maltose phosphorylase, domain 3"/>
    <property type="match status" value="1"/>
</dbReference>
<evidence type="ECO:0000259" key="5">
    <source>
        <dbReference type="Pfam" id="PF21958"/>
    </source>
</evidence>
<dbReference type="InterPro" id="IPR048771">
    <property type="entry name" value="SOGP_2nd"/>
</dbReference>
<evidence type="ECO:0000256" key="1">
    <source>
        <dbReference type="ARBA" id="ARBA00022676"/>
    </source>
</evidence>
<evidence type="ECO:0000313" key="6">
    <source>
        <dbReference type="EMBL" id="RMB59733.1"/>
    </source>
</evidence>
<feature type="domain" description="Glycosyl hydrolase 94 catalytic" evidence="3">
    <location>
        <begin position="583"/>
        <end position="885"/>
    </location>
</feature>
<dbReference type="EMBL" id="REFW01000002">
    <property type="protein sequence ID" value="RMB59733.1"/>
    <property type="molecule type" value="Genomic_DNA"/>
</dbReference>
<keyword evidence="2" id="KW-0808">Transferase</keyword>
<feature type="domain" description="SOGP N-terminal" evidence="5">
    <location>
        <begin position="20"/>
        <end position="239"/>
    </location>
</feature>
<sequence>MSRTVTTTEETPAPPIRARFSTAGALERLDAGDLSLLQYPGSELESGGHQVWLRRRSEKVGHTALGLLGPASGATVSVTHEGVVARGSLGDVEWCLGWQQPADGLFGWGLQVTNTGETVVELDAVCTLDAALTPWDALRRNEFYVSQYLDVSALGSGGGTMLAVRQNMPGDVTPWLALTCTRPVAGWCTDALQLASADKTGLDLTADLPSERLQHEHTLAGLQCEEISLAPGESDTVGFRVVVEADHPTASSDGDVELVRARLAAATWPVAPAALPEGTAVVSTLFGPVSWLHGEDLAADEFLTVTGAPANHVETGPDGRPWAYRAGDAHVVAGSKERAVVRPHGHILAAGEGPGPHDTASAVTVWMNGTVASQLTRGHADAAPLLSVRRSYLGITHAEGVRVFVDTGDGWRLLGIPSAWAATADSASWWWRSGGHTVVVRTTLTTGELRVDAHVKGGALPLLLAANTGDSGHDEGGLLFSDGRASAGGWLTRRSDDGPVCLRVPLLPGECPETDRTLVESIPRLEGPPASDALAEFLPWLAQDAVIHYQVPRGLEQFTGGAWGTRDVCQGPVGLLVAAGRADLVREVLTVVFAAQQDDGDWPQWFEYLPERRAPGHRESHGDVVYWPLLALGDYISMSGDTSILDERAGWVGEQDLMPGTPIREHVRAALDHISTHRAHDARLPAYGHGDWNDSLQPADPQVARWMCSTWTAELEIKVFSTLAEALQAEDRGLAGQLRTMAGDTQAALREHLLVDGELAGYAIMDEGGVELLVHPRDIRTGLTHGSLQMIHAIADELLTPEEARAHVAVINDHLDGPTGIYLFDTPVAYHGGETHVFLRAEAATFWGREIGLMYTHAHLRWVEALLRLGEADRAWRALQLVVPTGLGAAVPGATARQSNCYYSSVDAVFTDRVDAEARSSRMFDPKFGFEGGWRVYSSGPGLVLRLVSEGFLGLRWRAGDVVVDPVLPHSLHGLVATLVLGGTRVRVRYRVAGSGTRVRSVRINGVEVPTVGEPARYRAGGARIAASDWQDALSVVDHREVRMDVELG</sequence>
<dbReference type="Gene3D" id="2.70.98.40">
    <property type="entry name" value="Glycoside hydrolase, family 65, N-terminal domain"/>
    <property type="match status" value="1"/>
</dbReference>
<comment type="caution">
    <text evidence="6">The sequence shown here is derived from an EMBL/GenBank/DDBJ whole genome shotgun (WGS) entry which is preliminary data.</text>
</comment>
<feature type="domain" description="Glycoside phosphorylase super sandwich" evidence="4">
    <location>
        <begin position="328"/>
        <end position="451"/>
    </location>
</feature>
<dbReference type="InterPro" id="IPR008928">
    <property type="entry name" value="6-hairpin_glycosidase_sf"/>
</dbReference>
<dbReference type="Pfam" id="PF17167">
    <property type="entry name" value="Glyco_hydro_94"/>
    <property type="match status" value="1"/>
</dbReference>
<dbReference type="InterPro" id="IPR053831">
    <property type="entry name" value="SOGP_N"/>
</dbReference>
<dbReference type="PANTHER" id="PTHR37469">
    <property type="entry name" value="CELLOBIONIC ACID PHOSPHORYLASE-RELATED"/>
    <property type="match status" value="1"/>
</dbReference>
<evidence type="ECO:0000256" key="2">
    <source>
        <dbReference type="ARBA" id="ARBA00022679"/>
    </source>
</evidence>
<evidence type="ECO:0000313" key="7">
    <source>
        <dbReference type="Proteomes" id="UP000275256"/>
    </source>
</evidence>
<protein>
    <submittedName>
        <fullName evidence="6">Cellobiose phosphorylase</fullName>
    </submittedName>
</protein>
<name>A0A3M0GDR2_9ACTN</name>
<dbReference type="InterPro" id="IPR033432">
    <property type="entry name" value="GH94_catalytic"/>
</dbReference>
<proteinExistence type="predicted"/>
<dbReference type="Pfam" id="PF21250">
    <property type="entry name" value="SOGP_2nd"/>
    <property type="match status" value="1"/>
</dbReference>
<dbReference type="Gene3D" id="1.50.10.10">
    <property type="match status" value="1"/>
</dbReference>
<dbReference type="SUPFAM" id="SSF48208">
    <property type="entry name" value="Six-hairpin glycosidases"/>
    <property type="match status" value="1"/>
</dbReference>
<gene>
    <name evidence="6" type="ORF">EAX62_08240</name>
</gene>
<evidence type="ECO:0000259" key="3">
    <source>
        <dbReference type="Pfam" id="PF17167"/>
    </source>
</evidence>
<accession>A0A3M0GDR2</accession>
<dbReference type="PANTHER" id="PTHR37469:SF2">
    <property type="entry name" value="CELLOBIONIC ACID PHOSPHORYLASE"/>
    <property type="match status" value="1"/>
</dbReference>
<dbReference type="Pfam" id="PF21958">
    <property type="entry name" value="SOGP_N"/>
    <property type="match status" value="1"/>
</dbReference>
<dbReference type="InterPro" id="IPR052047">
    <property type="entry name" value="GH94_Enzymes"/>
</dbReference>
<dbReference type="AlphaFoldDB" id="A0A3M0GDR2"/>
<reference evidence="6 7" key="1">
    <citation type="submission" date="2018-10" db="EMBL/GenBank/DDBJ databases">
        <title>Tessaracoccus antarcticuss sp. nov., isolated from sediment.</title>
        <authorList>
            <person name="Zhou L.Y."/>
            <person name="Du Z.J."/>
        </authorList>
    </citation>
    <scope>NUCLEOTIDE SEQUENCE [LARGE SCALE GENOMIC DNA]</scope>
    <source>
        <strain evidence="6 7">JDX10</strain>
    </source>
</reference>
<keyword evidence="7" id="KW-1185">Reference proteome</keyword>
<keyword evidence="1" id="KW-0328">Glycosyltransferase</keyword>
<organism evidence="6 7">
    <name type="scientific">Tessaracoccus antarcticus</name>
    <dbReference type="NCBI Taxonomy" id="2479848"/>
    <lineage>
        <taxon>Bacteria</taxon>
        <taxon>Bacillati</taxon>
        <taxon>Actinomycetota</taxon>
        <taxon>Actinomycetes</taxon>
        <taxon>Propionibacteriales</taxon>
        <taxon>Propionibacteriaceae</taxon>
        <taxon>Tessaracoccus</taxon>
    </lineage>
</organism>
<dbReference type="GO" id="GO:0005975">
    <property type="term" value="P:carbohydrate metabolic process"/>
    <property type="evidence" value="ECO:0007669"/>
    <property type="project" value="InterPro"/>
</dbReference>
<evidence type="ECO:0000259" key="4">
    <source>
        <dbReference type="Pfam" id="PF21250"/>
    </source>
</evidence>